<protein>
    <submittedName>
        <fullName evidence="1">Uncharacterized protein</fullName>
    </submittedName>
</protein>
<gene>
    <name evidence="1" type="ORF">ENT37_11160</name>
</gene>
<accession>A0A7C4KIZ9</accession>
<proteinExistence type="predicted"/>
<reference evidence="1" key="1">
    <citation type="journal article" date="2020" name="mSystems">
        <title>Genome- and Community-Level Interaction Insights into Carbon Utilization and Element Cycling Functions of Hydrothermarchaeota in Hydrothermal Sediment.</title>
        <authorList>
            <person name="Zhou Z."/>
            <person name="Liu Y."/>
            <person name="Xu W."/>
            <person name="Pan J."/>
            <person name="Luo Z.H."/>
            <person name="Li M."/>
        </authorList>
    </citation>
    <scope>NUCLEOTIDE SEQUENCE [LARGE SCALE GENOMIC DNA]</scope>
    <source>
        <strain evidence="1">SpSt-573</strain>
    </source>
</reference>
<comment type="caution">
    <text evidence="1">The sequence shown here is derived from an EMBL/GenBank/DDBJ whole genome shotgun (WGS) entry which is preliminary data.</text>
</comment>
<name>A0A7C4KIZ9_9CHLR</name>
<dbReference type="EMBL" id="DSYK01000551">
    <property type="protein sequence ID" value="HGS22413.1"/>
    <property type="molecule type" value="Genomic_DNA"/>
</dbReference>
<organism evidence="1">
    <name type="scientific">Anaerolinea thermolimosa</name>
    <dbReference type="NCBI Taxonomy" id="229919"/>
    <lineage>
        <taxon>Bacteria</taxon>
        <taxon>Bacillati</taxon>
        <taxon>Chloroflexota</taxon>
        <taxon>Anaerolineae</taxon>
        <taxon>Anaerolineales</taxon>
        <taxon>Anaerolineaceae</taxon>
        <taxon>Anaerolinea</taxon>
    </lineage>
</organism>
<sequence>MSWARSRPDYADDHTFEPDALLPNYCGGLDSIIPARRGENFLDRFYFYAGYIRDAEGLADIAARSDDDMTSFWKNLIESVGLRLTGIMMGLYESPSGRWPLTAYQLNDGFVPLQSMLACPGSPGRHFYRTRNILGWEVPAWPLEPDWDLITENTLALPERLRIFPGWSHLEIVNGRYNRRTRHSELFAYIADDLLNSLISQM</sequence>
<evidence type="ECO:0000313" key="1">
    <source>
        <dbReference type="EMBL" id="HGS22413.1"/>
    </source>
</evidence>
<dbReference type="AlphaFoldDB" id="A0A7C4KIZ9"/>